<evidence type="ECO:0000313" key="4">
    <source>
        <dbReference type="Proteomes" id="UP000469949"/>
    </source>
</evidence>
<feature type="signal peptide" evidence="2">
    <location>
        <begin position="1"/>
        <end position="18"/>
    </location>
</feature>
<gene>
    <name evidence="3" type="ORF">F8B43_3426</name>
</gene>
<feature type="compositionally biased region" description="Low complexity" evidence="1">
    <location>
        <begin position="52"/>
        <end position="65"/>
    </location>
</feature>
<evidence type="ECO:0000256" key="1">
    <source>
        <dbReference type="SAM" id="MobiDB-lite"/>
    </source>
</evidence>
<feature type="chain" id="PRO_5032440340" evidence="2">
    <location>
        <begin position="19"/>
        <end position="268"/>
    </location>
</feature>
<proteinExistence type="predicted"/>
<evidence type="ECO:0000256" key="2">
    <source>
        <dbReference type="SAM" id="SignalP"/>
    </source>
</evidence>
<dbReference type="AlphaFoldDB" id="A0A833J5T6"/>
<feature type="region of interest" description="Disordered" evidence="1">
    <location>
        <begin position="46"/>
        <end position="74"/>
    </location>
</feature>
<accession>A0A833J5T6</accession>
<dbReference type="EMBL" id="WEKV01000013">
    <property type="protein sequence ID" value="KAB7784071.1"/>
    <property type="molecule type" value="Genomic_DNA"/>
</dbReference>
<reference evidence="3 4" key="1">
    <citation type="submission" date="2019-10" db="EMBL/GenBank/DDBJ databases">
        <title>Draft Genome Sequence of the Caffeine Degrading Methylotroph Methylorubrum populi PINKEL.</title>
        <authorList>
            <person name="Dawson S.C."/>
            <person name="Zhang X."/>
            <person name="Wright M.E."/>
            <person name="Sharma G."/>
            <person name="Langner J.T."/>
            <person name="Ditty J.L."/>
            <person name="Subuyuj G.A."/>
        </authorList>
    </citation>
    <scope>NUCLEOTIDE SEQUENCE [LARGE SCALE GENOMIC DNA]</scope>
    <source>
        <strain evidence="3 4">Pinkel</strain>
    </source>
</reference>
<keyword evidence="2" id="KW-0732">Signal</keyword>
<evidence type="ECO:0000313" key="3">
    <source>
        <dbReference type="EMBL" id="KAB7784071.1"/>
    </source>
</evidence>
<name>A0A833J5T6_9HYPH</name>
<sequence length="268" mass="30262">MRNAFTLVVLLAASTASAQAPQPSNADIMRAIDALNSQVKELKDENARLKKQQQAPASRAAAPTPSVKPTQSKGTSIPGFFIKLIPFTEDRNGQSVAGFAGPSYDFNFDLHTPVLPDQTRYIYHGISYFHPKEDNDYSFSMALEPVAVAGMYYRERFQCSGEMSVNGNRALSGFTNFDETSIHTGPKDLFKTQNLYSQATRLTPEPGKGYKIEFRVDCWHVQFKNTTFYDRFLDIWKKNRFKIMVKGPSDTQPRPFQPDELYYIGQPS</sequence>
<comment type="caution">
    <text evidence="3">The sequence shown here is derived from an EMBL/GenBank/DDBJ whole genome shotgun (WGS) entry which is preliminary data.</text>
</comment>
<dbReference type="Proteomes" id="UP000469949">
    <property type="component" value="Unassembled WGS sequence"/>
</dbReference>
<protein>
    <submittedName>
        <fullName evidence="3">Uncharacterized protein</fullName>
    </submittedName>
</protein>
<dbReference type="RefSeq" id="WP_152277740.1">
    <property type="nucleotide sequence ID" value="NZ_WEKV01000013.1"/>
</dbReference>
<organism evidence="3 4">
    <name type="scientific">Methylorubrum populi</name>
    <dbReference type="NCBI Taxonomy" id="223967"/>
    <lineage>
        <taxon>Bacteria</taxon>
        <taxon>Pseudomonadati</taxon>
        <taxon>Pseudomonadota</taxon>
        <taxon>Alphaproteobacteria</taxon>
        <taxon>Hyphomicrobiales</taxon>
        <taxon>Methylobacteriaceae</taxon>
        <taxon>Methylorubrum</taxon>
    </lineage>
</organism>